<evidence type="ECO:0000313" key="3">
    <source>
        <dbReference type="Proteomes" id="UP000290985"/>
    </source>
</evidence>
<dbReference type="PANTHER" id="PTHR33434:SF2">
    <property type="entry name" value="FATTY ACID-BINDING PROTEIN TM_1468"/>
    <property type="match status" value="1"/>
</dbReference>
<dbReference type="Gene3D" id="3.40.50.10170">
    <property type="match status" value="1"/>
</dbReference>
<dbReference type="AlphaFoldDB" id="A0A449B0Y8"/>
<evidence type="ECO:0000256" key="1">
    <source>
        <dbReference type="ARBA" id="ARBA00023121"/>
    </source>
</evidence>
<keyword evidence="3" id="KW-1185">Reference proteome</keyword>
<dbReference type="Pfam" id="PF02645">
    <property type="entry name" value="DegV"/>
    <property type="match status" value="1"/>
</dbReference>
<reference evidence="2 3" key="1">
    <citation type="submission" date="2019-01" db="EMBL/GenBank/DDBJ databases">
        <authorList>
            <consortium name="Pathogen Informatics"/>
        </authorList>
    </citation>
    <scope>NUCLEOTIDE SEQUENCE [LARGE SCALE GENOMIC DNA]</scope>
    <source>
        <strain evidence="2 3">NCTC10181</strain>
    </source>
</reference>
<dbReference type="KEGG" id="mcit:NCTC10181_00071"/>
<protein>
    <submittedName>
        <fullName evidence="2">Fatty acid-binding protein DegV-like protein</fullName>
    </submittedName>
</protein>
<dbReference type="NCBIfam" id="TIGR00762">
    <property type="entry name" value="DegV"/>
    <property type="match status" value="1"/>
</dbReference>
<sequence>MKKLGIIIDSFACLTEEQAKELEYHLLPLQVEINGELVKENTINNVNLLEQIASSKSCKTSLPNLALIQETVSYCSQNYDDSIFIGVSEHLSSTPKYINTLAQEYKNIHVIKNNLVGSQIRLLIKIAQKVYQKTQNISEVKNKLEKFISQCSTYILPANLDHLIKGGRLKGFKKILLNTIKMFPLLKYDLDGTVSLATLKRTQKGALDKLVEKVTEEAKNLKNPSFQIIWGIDQSINQKLAKATEKLPIFNKEITPAAIAIHTGPDAICLTSMPSPEEN</sequence>
<name>A0A449B0Y8_9BACT</name>
<dbReference type="OrthoDB" id="384457at2"/>
<dbReference type="PANTHER" id="PTHR33434">
    <property type="entry name" value="DEGV DOMAIN-CONTAINING PROTEIN DR_1986-RELATED"/>
    <property type="match status" value="1"/>
</dbReference>
<evidence type="ECO:0000313" key="2">
    <source>
        <dbReference type="EMBL" id="VEU74236.1"/>
    </source>
</evidence>
<dbReference type="Gene3D" id="3.30.1180.10">
    <property type="match status" value="1"/>
</dbReference>
<keyword evidence="1" id="KW-0446">Lipid-binding</keyword>
<dbReference type="RefSeq" id="WP_129725084.1">
    <property type="nucleotide sequence ID" value="NZ_CP101807.1"/>
</dbReference>
<dbReference type="SUPFAM" id="SSF82549">
    <property type="entry name" value="DAK1/DegV-like"/>
    <property type="match status" value="1"/>
</dbReference>
<organism evidence="2 3">
    <name type="scientific">Mycoplasmopsis citelli</name>
    <dbReference type="NCBI Taxonomy" id="171281"/>
    <lineage>
        <taxon>Bacteria</taxon>
        <taxon>Bacillati</taxon>
        <taxon>Mycoplasmatota</taxon>
        <taxon>Mycoplasmoidales</taxon>
        <taxon>Metamycoplasmataceae</taxon>
        <taxon>Mycoplasmopsis</taxon>
    </lineage>
</organism>
<proteinExistence type="predicted"/>
<gene>
    <name evidence="2" type="ORF">NCTC10181_00071</name>
</gene>
<dbReference type="InterPro" id="IPR043168">
    <property type="entry name" value="DegV_C"/>
</dbReference>
<dbReference type="InterPro" id="IPR003797">
    <property type="entry name" value="DegV"/>
</dbReference>
<accession>A0A449B0Y8</accession>
<dbReference type="GO" id="GO:0008289">
    <property type="term" value="F:lipid binding"/>
    <property type="evidence" value="ECO:0007669"/>
    <property type="project" value="UniProtKB-KW"/>
</dbReference>
<dbReference type="InterPro" id="IPR050270">
    <property type="entry name" value="DegV_domain_contain"/>
</dbReference>
<dbReference type="EMBL" id="LR215036">
    <property type="protein sequence ID" value="VEU74236.1"/>
    <property type="molecule type" value="Genomic_DNA"/>
</dbReference>
<dbReference type="Proteomes" id="UP000290985">
    <property type="component" value="Chromosome"/>
</dbReference>
<dbReference type="PROSITE" id="PS51482">
    <property type="entry name" value="DEGV"/>
    <property type="match status" value="1"/>
</dbReference>